<evidence type="ECO:0000313" key="2">
    <source>
        <dbReference type="EMBL" id="THW69088.1"/>
    </source>
</evidence>
<feature type="region of interest" description="Disordered" evidence="1">
    <location>
        <begin position="1"/>
        <end position="20"/>
    </location>
</feature>
<evidence type="ECO:0008006" key="4">
    <source>
        <dbReference type="Google" id="ProtNLM"/>
    </source>
</evidence>
<reference evidence="2 3" key="1">
    <citation type="submission" date="2018-10" db="EMBL/GenBank/DDBJ databases">
        <title>Fifty Aureobasidium pullulans genomes reveal a recombining polyextremotolerant generalist.</title>
        <authorList>
            <person name="Gostincar C."/>
            <person name="Turk M."/>
            <person name="Zajc J."/>
            <person name="Gunde-Cimerman N."/>
        </authorList>
    </citation>
    <scope>NUCLEOTIDE SEQUENCE [LARGE SCALE GENOMIC DNA]</scope>
    <source>
        <strain evidence="2 3">EXF-10659</strain>
    </source>
</reference>
<name>A0A4S8ZS93_AURPU</name>
<evidence type="ECO:0000313" key="3">
    <source>
        <dbReference type="Proteomes" id="UP000308802"/>
    </source>
</evidence>
<dbReference type="EMBL" id="QZAO01000409">
    <property type="protein sequence ID" value="THW69088.1"/>
    <property type="molecule type" value="Genomic_DNA"/>
</dbReference>
<comment type="caution">
    <text evidence="2">The sequence shown here is derived from an EMBL/GenBank/DDBJ whole genome shotgun (WGS) entry which is preliminary data.</text>
</comment>
<evidence type="ECO:0000256" key="1">
    <source>
        <dbReference type="SAM" id="MobiDB-lite"/>
    </source>
</evidence>
<sequence>MTNAPNNPRSAPALDPRTIRNTSIVDDLPTRSIDLSAPLYRSDGDLINIAGYPQKQSHEVFLSLLTQAFNENPKLVKKLGYHPTFTSAPPTGFFLVNFSKLDKLQFPAEYLSEPSKRGMMQVVGHASDMAYTKMEDFAVHVFWIMVGKVGYCDCVLCVKGDGFD</sequence>
<organism evidence="2 3">
    <name type="scientific">Aureobasidium pullulans</name>
    <name type="common">Black yeast</name>
    <name type="synonym">Pullularia pullulans</name>
    <dbReference type="NCBI Taxonomy" id="5580"/>
    <lineage>
        <taxon>Eukaryota</taxon>
        <taxon>Fungi</taxon>
        <taxon>Dikarya</taxon>
        <taxon>Ascomycota</taxon>
        <taxon>Pezizomycotina</taxon>
        <taxon>Dothideomycetes</taxon>
        <taxon>Dothideomycetidae</taxon>
        <taxon>Dothideales</taxon>
        <taxon>Saccotheciaceae</taxon>
        <taxon>Aureobasidium</taxon>
    </lineage>
</organism>
<dbReference type="AlphaFoldDB" id="A0A4S8ZS93"/>
<protein>
    <recommendedName>
        <fullName evidence="4">Cryptic loci regulator 2 N-terminal domain-containing protein</fullName>
    </recommendedName>
</protein>
<proteinExistence type="predicted"/>
<gene>
    <name evidence="2" type="ORF">D6D19_08606</name>
</gene>
<dbReference type="Proteomes" id="UP000308802">
    <property type="component" value="Unassembled WGS sequence"/>
</dbReference>
<accession>A0A4S8ZS93</accession>